<protein>
    <submittedName>
        <fullName evidence="1">Uncharacterized protein</fullName>
    </submittedName>
</protein>
<accession>A0A2H3D6M6</accession>
<dbReference type="Proteomes" id="UP000217790">
    <property type="component" value="Unassembled WGS sequence"/>
</dbReference>
<sequence length="74" mass="8421">MFRRWSQLYWIQALGIFLPGSPYNNTSHQNTVTQRGQSGASLDSTDLACSPGCVWIWFLLTLQRKQMGQALSTR</sequence>
<evidence type="ECO:0000313" key="2">
    <source>
        <dbReference type="Proteomes" id="UP000217790"/>
    </source>
</evidence>
<reference evidence="2" key="1">
    <citation type="journal article" date="2017" name="Nat. Ecol. Evol.">
        <title>Genome expansion and lineage-specific genetic innovations in the forest pathogenic fungi Armillaria.</title>
        <authorList>
            <person name="Sipos G."/>
            <person name="Prasanna A.N."/>
            <person name="Walter M.C."/>
            <person name="O'Connor E."/>
            <person name="Balint B."/>
            <person name="Krizsan K."/>
            <person name="Kiss B."/>
            <person name="Hess J."/>
            <person name="Varga T."/>
            <person name="Slot J."/>
            <person name="Riley R."/>
            <person name="Boka B."/>
            <person name="Rigling D."/>
            <person name="Barry K."/>
            <person name="Lee J."/>
            <person name="Mihaltcheva S."/>
            <person name="LaButti K."/>
            <person name="Lipzen A."/>
            <person name="Waldron R."/>
            <person name="Moloney N.M."/>
            <person name="Sperisen C."/>
            <person name="Kredics L."/>
            <person name="Vagvoelgyi C."/>
            <person name="Patrignani A."/>
            <person name="Fitzpatrick D."/>
            <person name="Nagy I."/>
            <person name="Doyle S."/>
            <person name="Anderson J.B."/>
            <person name="Grigoriev I.V."/>
            <person name="Gueldener U."/>
            <person name="Muensterkoetter M."/>
            <person name="Nagy L.G."/>
        </authorList>
    </citation>
    <scope>NUCLEOTIDE SEQUENCE [LARGE SCALE GENOMIC DNA]</scope>
    <source>
        <strain evidence="2">Ar21-2</strain>
    </source>
</reference>
<name>A0A2H3D6M6_ARMGA</name>
<dbReference type="EMBL" id="KZ293669">
    <property type="protein sequence ID" value="PBK89414.1"/>
    <property type="molecule type" value="Genomic_DNA"/>
</dbReference>
<organism evidence="1 2">
    <name type="scientific">Armillaria gallica</name>
    <name type="common">Bulbous honey fungus</name>
    <name type="synonym">Armillaria bulbosa</name>
    <dbReference type="NCBI Taxonomy" id="47427"/>
    <lineage>
        <taxon>Eukaryota</taxon>
        <taxon>Fungi</taxon>
        <taxon>Dikarya</taxon>
        <taxon>Basidiomycota</taxon>
        <taxon>Agaricomycotina</taxon>
        <taxon>Agaricomycetes</taxon>
        <taxon>Agaricomycetidae</taxon>
        <taxon>Agaricales</taxon>
        <taxon>Marasmiineae</taxon>
        <taxon>Physalacriaceae</taxon>
        <taxon>Armillaria</taxon>
    </lineage>
</organism>
<dbReference type="AlphaFoldDB" id="A0A2H3D6M6"/>
<evidence type="ECO:0000313" key="1">
    <source>
        <dbReference type="EMBL" id="PBK89414.1"/>
    </source>
</evidence>
<keyword evidence="2" id="KW-1185">Reference proteome</keyword>
<gene>
    <name evidence="1" type="ORF">ARMGADRAFT_342577</name>
</gene>
<proteinExistence type="predicted"/>
<dbReference type="InParanoid" id="A0A2H3D6M6"/>